<name>A0AAV0MBR2_9ROSI</name>
<keyword evidence="11" id="KW-0677">Repeat</keyword>
<dbReference type="PANTHER" id="PTHR27008">
    <property type="entry name" value="OS04G0122200 PROTEIN"/>
    <property type="match status" value="1"/>
</dbReference>
<dbReference type="FunFam" id="3.30.200.20:FF:000432">
    <property type="entry name" value="LRR receptor-like serine/threonine-protein kinase EFR"/>
    <property type="match status" value="1"/>
</dbReference>
<evidence type="ECO:0000256" key="15">
    <source>
        <dbReference type="ARBA" id="ARBA00022989"/>
    </source>
</evidence>
<dbReference type="Pfam" id="PF23598">
    <property type="entry name" value="LRR_14"/>
    <property type="match status" value="1"/>
</dbReference>
<evidence type="ECO:0000256" key="9">
    <source>
        <dbReference type="ARBA" id="ARBA00022692"/>
    </source>
</evidence>
<keyword evidence="8" id="KW-0808">Transferase</keyword>
<dbReference type="PROSITE" id="PS00108">
    <property type="entry name" value="PROTEIN_KINASE_ST"/>
    <property type="match status" value="1"/>
</dbReference>
<comment type="caution">
    <text evidence="24">The sequence shown here is derived from an EMBL/GenBank/DDBJ whole genome shotgun (WGS) entry which is preliminary data.</text>
</comment>
<evidence type="ECO:0000259" key="23">
    <source>
        <dbReference type="PROSITE" id="PS50011"/>
    </source>
</evidence>
<evidence type="ECO:0000256" key="8">
    <source>
        <dbReference type="ARBA" id="ARBA00022679"/>
    </source>
</evidence>
<feature type="transmembrane region" description="Helical" evidence="22">
    <location>
        <begin position="677"/>
        <end position="699"/>
    </location>
</feature>
<reference evidence="24" key="1">
    <citation type="submission" date="2022-08" db="EMBL/GenBank/DDBJ databases">
        <authorList>
            <person name="Gutierrez-Valencia J."/>
        </authorList>
    </citation>
    <scope>NUCLEOTIDE SEQUENCE</scope>
</reference>
<evidence type="ECO:0000256" key="2">
    <source>
        <dbReference type="ARBA" id="ARBA00008684"/>
    </source>
</evidence>
<evidence type="ECO:0000256" key="5">
    <source>
        <dbReference type="ARBA" id="ARBA00022527"/>
    </source>
</evidence>
<keyword evidence="10" id="KW-0732">Signal</keyword>
<accession>A0AAV0MBR2</accession>
<comment type="catalytic activity">
    <reaction evidence="20">
        <text>L-seryl-[protein] + ATP = O-phospho-L-seryl-[protein] + ADP + H(+)</text>
        <dbReference type="Rhea" id="RHEA:17989"/>
        <dbReference type="Rhea" id="RHEA-COMP:9863"/>
        <dbReference type="Rhea" id="RHEA-COMP:11604"/>
        <dbReference type="ChEBI" id="CHEBI:15378"/>
        <dbReference type="ChEBI" id="CHEBI:29999"/>
        <dbReference type="ChEBI" id="CHEBI:30616"/>
        <dbReference type="ChEBI" id="CHEBI:83421"/>
        <dbReference type="ChEBI" id="CHEBI:456216"/>
        <dbReference type="EC" id="2.7.11.1"/>
    </reaction>
</comment>
<dbReference type="EMBL" id="CAMGYJ010000007">
    <property type="protein sequence ID" value="CAI0443707.1"/>
    <property type="molecule type" value="Genomic_DNA"/>
</dbReference>
<dbReference type="InterPro" id="IPR008271">
    <property type="entry name" value="Ser/Thr_kinase_AS"/>
</dbReference>
<keyword evidence="4" id="KW-1003">Cell membrane</keyword>
<evidence type="ECO:0000256" key="14">
    <source>
        <dbReference type="ARBA" id="ARBA00022840"/>
    </source>
</evidence>
<evidence type="ECO:0000256" key="21">
    <source>
        <dbReference type="PROSITE-ProRule" id="PRU10141"/>
    </source>
</evidence>
<dbReference type="FunFam" id="3.80.10.10:FF:000041">
    <property type="entry name" value="LRR receptor-like serine/threonine-protein kinase ERECTA"/>
    <property type="match status" value="1"/>
</dbReference>
<keyword evidence="18" id="KW-0325">Glycoprotein</keyword>
<sequence length="1067" mass="116764">MDLPLHDWLMDNIRQQGTGTDFGIIVWLLWKQRNEEVMEGKNSSKDGLIDRIQAWFYIVEQAKRRRVQGDGEGDGKSAGQQAGYREVRMQKALKLYGENSWGNYRWELSSLSIILPLSISQRSIPLHPCLRHVSLASAISRRFVPKRKKPNIARKFRHALYMFAKCNLCGSFVEELSFIVLEMGIWQLPLVSFKLWILCISLSSQNSVSGVEVVSNVTDRLALLDLKAGLVDGPYGTLSSWNLSLHFCQWPGVVCGSGDGRVTALWLDSLALGGSISPSIGNLSYLSEIQLAGNNLKGTLPKEIGRLSRIQVLNLTKNSLTGEIPVELTNCSNLESISLSYNNFVGGLPSQFGYLSKLSRLVISNNNITGVIPQSIGNLSSLVGLSVFSNNLWGSIPDLSELKDLSTLSLFQNRLSGTLPSSICNLSSLEVLSVSFNSFSGQLLSNLGLCFPKLWWISVGYCQFSGALPPTLINMSSLENFHAGSNFLTGGLPDNLGVLQNLNLLNVEDNWLGGGADDFSFLSSFSNATKLDALSLAGQLRELIALRLDANSLTGSLPSDVGELGKLGHFDRKKLFPWKLTYISQQLERNPVSKPLSQQFVKQHSGRTAGASVHGALESVIQPVRGQVPRKGVFANATAFSIAGNRGLCGGILLLDLPACANRNIKVAKKLKLPLKWIVAVTVSCTLCIVLIAIIDIIFSRQRNKNQKADLSQPFGASKFSMVSYRELFDATDGFAHCNLIGTGQFGCVYRGFLSEDDVSVAVKVMNLQQHGASRSFTAECEALRTVRHRNLVKLVTACSSIDNNGNDFKAFVLQLMPKGSLESWLHNPLHENGDDGKSGCLNLSRRLDIAIDVAHALEYLHHDCETPIVHCDLKPGNVLLDDDLVAHVSDFGLAKLFPGDGGMDSISSSVVSGTIGYVAPEYGLGSSVTPEGDIYSYGVLLLEMVTGKKPTDEMFIDSFSLHKYCKMALPDDIQGIADPFLFEESYEERHINKYRLSCLVSLIQIGVKCSAELPGDRMKIKDVVMELGGIKATIASSNRRPKLHKSMFQGEANDEVLKTCLLISVT</sequence>
<evidence type="ECO:0000256" key="13">
    <source>
        <dbReference type="ARBA" id="ARBA00022777"/>
    </source>
</evidence>
<keyword evidence="16 22" id="KW-0472">Membrane</keyword>
<dbReference type="InterPro" id="IPR013210">
    <property type="entry name" value="LRR_N_plant-typ"/>
</dbReference>
<comment type="similarity">
    <text evidence="2">Belongs to the protein kinase superfamily. Ser/Thr protein kinase family.</text>
</comment>
<dbReference type="GO" id="GO:0005886">
    <property type="term" value="C:plasma membrane"/>
    <property type="evidence" value="ECO:0007669"/>
    <property type="project" value="UniProtKB-SubCell"/>
</dbReference>
<dbReference type="Gene3D" id="3.80.10.10">
    <property type="entry name" value="Ribonuclease Inhibitor"/>
    <property type="match status" value="2"/>
</dbReference>
<dbReference type="SUPFAM" id="SSF56112">
    <property type="entry name" value="Protein kinase-like (PK-like)"/>
    <property type="match status" value="1"/>
</dbReference>
<dbReference type="GO" id="GO:0005524">
    <property type="term" value="F:ATP binding"/>
    <property type="evidence" value="ECO:0007669"/>
    <property type="project" value="UniProtKB-UniRule"/>
</dbReference>
<evidence type="ECO:0000256" key="22">
    <source>
        <dbReference type="SAM" id="Phobius"/>
    </source>
</evidence>
<dbReference type="FunFam" id="3.80.10.10:FF:000383">
    <property type="entry name" value="Leucine-rich repeat receptor protein kinase EMS1"/>
    <property type="match status" value="1"/>
</dbReference>
<dbReference type="Gene3D" id="3.30.200.20">
    <property type="entry name" value="Phosphorylase Kinase, domain 1"/>
    <property type="match status" value="1"/>
</dbReference>
<comment type="catalytic activity">
    <reaction evidence="19">
        <text>L-threonyl-[protein] + ATP = O-phospho-L-threonyl-[protein] + ADP + H(+)</text>
        <dbReference type="Rhea" id="RHEA:46608"/>
        <dbReference type="Rhea" id="RHEA-COMP:11060"/>
        <dbReference type="Rhea" id="RHEA-COMP:11605"/>
        <dbReference type="ChEBI" id="CHEBI:15378"/>
        <dbReference type="ChEBI" id="CHEBI:30013"/>
        <dbReference type="ChEBI" id="CHEBI:30616"/>
        <dbReference type="ChEBI" id="CHEBI:61977"/>
        <dbReference type="ChEBI" id="CHEBI:456216"/>
        <dbReference type="EC" id="2.7.11.1"/>
    </reaction>
</comment>
<dbReference type="InterPro" id="IPR011009">
    <property type="entry name" value="Kinase-like_dom_sf"/>
</dbReference>
<evidence type="ECO:0000256" key="20">
    <source>
        <dbReference type="ARBA" id="ARBA00048679"/>
    </source>
</evidence>
<dbReference type="InterPro" id="IPR032675">
    <property type="entry name" value="LRR_dom_sf"/>
</dbReference>
<keyword evidence="13" id="KW-0418">Kinase</keyword>
<evidence type="ECO:0000256" key="19">
    <source>
        <dbReference type="ARBA" id="ARBA00047899"/>
    </source>
</evidence>
<evidence type="ECO:0000256" key="6">
    <source>
        <dbReference type="ARBA" id="ARBA00022553"/>
    </source>
</evidence>
<dbReference type="PANTHER" id="PTHR27008:SF592">
    <property type="entry name" value="LEUCINE-RICH REPEAT RECEPTOR-LIKE PROTEIN KINASE FAMILY PROTEIN-RELATED"/>
    <property type="match status" value="1"/>
</dbReference>
<dbReference type="Gene3D" id="1.10.510.10">
    <property type="entry name" value="Transferase(Phosphotransferase) domain 1"/>
    <property type="match status" value="1"/>
</dbReference>
<evidence type="ECO:0000256" key="12">
    <source>
        <dbReference type="ARBA" id="ARBA00022741"/>
    </source>
</evidence>
<dbReference type="PROSITE" id="PS50011">
    <property type="entry name" value="PROTEIN_KINASE_DOM"/>
    <property type="match status" value="1"/>
</dbReference>
<feature type="binding site" evidence="21">
    <location>
        <position position="764"/>
    </location>
    <ligand>
        <name>ATP</name>
        <dbReference type="ChEBI" id="CHEBI:30616"/>
    </ligand>
</feature>
<evidence type="ECO:0000256" key="10">
    <source>
        <dbReference type="ARBA" id="ARBA00022729"/>
    </source>
</evidence>
<dbReference type="InterPro" id="IPR017441">
    <property type="entry name" value="Protein_kinase_ATP_BS"/>
</dbReference>
<dbReference type="PROSITE" id="PS00107">
    <property type="entry name" value="PROTEIN_KINASE_ATP"/>
    <property type="match status" value="1"/>
</dbReference>
<evidence type="ECO:0000256" key="18">
    <source>
        <dbReference type="ARBA" id="ARBA00023180"/>
    </source>
</evidence>
<evidence type="ECO:0000256" key="1">
    <source>
        <dbReference type="ARBA" id="ARBA00004162"/>
    </source>
</evidence>
<keyword evidence="15 22" id="KW-1133">Transmembrane helix</keyword>
<proteinExistence type="inferred from homology"/>
<feature type="domain" description="Protein kinase" evidence="23">
    <location>
        <begin position="735"/>
        <end position="1035"/>
    </location>
</feature>
<keyword evidence="5" id="KW-0723">Serine/threonine-protein kinase</keyword>
<dbReference type="InterPro" id="IPR051809">
    <property type="entry name" value="Plant_receptor-like_S/T_kinase"/>
</dbReference>
<keyword evidence="25" id="KW-1185">Reference proteome</keyword>
<evidence type="ECO:0000256" key="17">
    <source>
        <dbReference type="ARBA" id="ARBA00023170"/>
    </source>
</evidence>
<gene>
    <name evidence="24" type="ORF">LITE_LOCUS27788</name>
</gene>
<keyword evidence="7" id="KW-0433">Leucine-rich repeat</keyword>
<organism evidence="24 25">
    <name type="scientific">Linum tenue</name>
    <dbReference type="NCBI Taxonomy" id="586396"/>
    <lineage>
        <taxon>Eukaryota</taxon>
        <taxon>Viridiplantae</taxon>
        <taxon>Streptophyta</taxon>
        <taxon>Embryophyta</taxon>
        <taxon>Tracheophyta</taxon>
        <taxon>Spermatophyta</taxon>
        <taxon>Magnoliopsida</taxon>
        <taxon>eudicotyledons</taxon>
        <taxon>Gunneridae</taxon>
        <taxon>Pentapetalae</taxon>
        <taxon>rosids</taxon>
        <taxon>fabids</taxon>
        <taxon>Malpighiales</taxon>
        <taxon>Linaceae</taxon>
        <taxon>Linum</taxon>
    </lineage>
</organism>
<evidence type="ECO:0000256" key="11">
    <source>
        <dbReference type="ARBA" id="ARBA00022737"/>
    </source>
</evidence>
<dbReference type="SUPFAM" id="SSF52058">
    <property type="entry name" value="L domain-like"/>
    <property type="match status" value="1"/>
</dbReference>
<keyword evidence="17" id="KW-0675">Receptor</keyword>
<dbReference type="FunFam" id="1.10.510.10:FF:000358">
    <property type="entry name" value="Putative leucine-rich repeat receptor-like serine/threonine-protein kinase"/>
    <property type="match status" value="1"/>
</dbReference>
<dbReference type="Proteomes" id="UP001154282">
    <property type="component" value="Unassembled WGS sequence"/>
</dbReference>
<dbReference type="AlphaFoldDB" id="A0AAV0MBR2"/>
<keyword evidence="12 21" id="KW-0547">Nucleotide-binding</keyword>
<keyword evidence="6" id="KW-0597">Phosphoprotein</keyword>
<protein>
    <recommendedName>
        <fullName evidence="3">non-specific serine/threonine protein kinase</fullName>
        <ecNumber evidence="3">2.7.11.1</ecNumber>
    </recommendedName>
</protein>
<keyword evidence="14 21" id="KW-0067">ATP-binding</keyword>
<evidence type="ECO:0000256" key="7">
    <source>
        <dbReference type="ARBA" id="ARBA00022614"/>
    </source>
</evidence>
<evidence type="ECO:0000313" key="25">
    <source>
        <dbReference type="Proteomes" id="UP001154282"/>
    </source>
</evidence>
<dbReference type="EC" id="2.7.11.1" evidence="3"/>
<dbReference type="Pfam" id="PF08263">
    <property type="entry name" value="LRRNT_2"/>
    <property type="match status" value="1"/>
</dbReference>
<evidence type="ECO:0000313" key="24">
    <source>
        <dbReference type="EMBL" id="CAI0443707.1"/>
    </source>
</evidence>
<dbReference type="InterPro" id="IPR055414">
    <property type="entry name" value="LRR_R13L4/SHOC2-like"/>
</dbReference>
<dbReference type="SMART" id="SM00220">
    <property type="entry name" value="S_TKc"/>
    <property type="match status" value="1"/>
</dbReference>
<dbReference type="Pfam" id="PF00069">
    <property type="entry name" value="Pkinase"/>
    <property type="match status" value="1"/>
</dbReference>
<dbReference type="GO" id="GO:0004674">
    <property type="term" value="F:protein serine/threonine kinase activity"/>
    <property type="evidence" value="ECO:0007669"/>
    <property type="project" value="UniProtKB-KW"/>
</dbReference>
<evidence type="ECO:0000256" key="16">
    <source>
        <dbReference type="ARBA" id="ARBA00023136"/>
    </source>
</evidence>
<keyword evidence="9 22" id="KW-0812">Transmembrane</keyword>
<evidence type="ECO:0000256" key="4">
    <source>
        <dbReference type="ARBA" id="ARBA00022475"/>
    </source>
</evidence>
<comment type="subcellular location">
    <subcellularLocation>
        <location evidence="1">Cell membrane</location>
        <topology evidence="1">Single-pass membrane protein</topology>
    </subcellularLocation>
</comment>
<dbReference type="InterPro" id="IPR000719">
    <property type="entry name" value="Prot_kinase_dom"/>
</dbReference>
<evidence type="ECO:0000256" key="3">
    <source>
        <dbReference type="ARBA" id="ARBA00012513"/>
    </source>
</evidence>